<keyword evidence="5" id="KW-1185">Reference proteome</keyword>
<evidence type="ECO:0000259" key="3">
    <source>
        <dbReference type="PROSITE" id="PS50977"/>
    </source>
</evidence>
<dbReference type="Proteomes" id="UP000184032">
    <property type="component" value="Unassembled WGS sequence"/>
</dbReference>
<dbReference type="InterPro" id="IPR001647">
    <property type="entry name" value="HTH_TetR"/>
</dbReference>
<evidence type="ECO:0000313" key="5">
    <source>
        <dbReference type="Proteomes" id="UP000184032"/>
    </source>
</evidence>
<protein>
    <submittedName>
        <fullName evidence="4">Transcriptional regulator, TetR family</fullName>
    </submittedName>
</protein>
<accession>A0A1M5T970</accession>
<proteinExistence type="predicted"/>
<feature type="DNA-binding region" description="H-T-H motif" evidence="2">
    <location>
        <begin position="32"/>
        <end position="51"/>
    </location>
</feature>
<evidence type="ECO:0000256" key="1">
    <source>
        <dbReference type="ARBA" id="ARBA00023125"/>
    </source>
</evidence>
<evidence type="ECO:0000313" key="4">
    <source>
        <dbReference type="EMBL" id="SHH47325.1"/>
    </source>
</evidence>
<dbReference type="STRING" id="1120995.SAMN02745245_01400"/>
<keyword evidence="1 2" id="KW-0238">DNA-binding</keyword>
<dbReference type="PRINTS" id="PR00455">
    <property type="entry name" value="HTHTETR"/>
</dbReference>
<dbReference type="PROSITE" id="PS50977">
    <property type="entry name" value="HTH_TETR_2"/>
    <property type="match status" value="1"/>
</dbReference>
<dbReference type="EMBL" id="FQXI01000010">
    <property type="protein sequence ID" value="SHH47325.1"/>
    <property type="molecule type" value="Genomic_DNA"/>
</dbReference>
<gene>
    <name evidence="4" type="ORF">SAMN02745245_01400</name>
</gene>
<evidence type="ECO:0000256" key="2">
    <source>
        <dbReference type="PROSITE-ProRule" id="PRU00335"/>
    </source>
</evidence>
<reference evidence="4 5" key="1">
    <citation type="submission" date="2016-11" db="EMBL/GenBank/DDBJ databases">
        <authorList>
            <person name="Jaros S."/>
            <person name="Januszkiewicz K."/>
            <person name="Wedrychowicz H."/>
        </authorList>
    </citation>
    <scope>NUCLEOTIDE SEQUENCE [LARGE SCALE GENOMIC DNA]</scope>
    <source>
        <strain evidence="4 5">DSM 21120</strain>
    </source>
</reference>
<dbReference type="SUPFAM" id="SSF46689">
    <property type="entry name" value="Homeodomain-like"/>
    <property type="match status" value="1"/>
</dbReference>
<dbReference type="PANTHER" id="PTHR43479:SF11">
    <property type="entry name" value="ACREF_ENVCD OPERON REPRESSOR-RELATED"/>
    <property type="match status" value="1"/>
</dbReference>
<dbReference type="AlphaFoldDB" id="A0A1M5T970"/>
<dbReference type="GO" id="GO:0003677">
    <property type="term" value="F:DNA binding"/>
    <property type="evidence" value="ECO:0007669"/>
    <property type="project" value="UniProtKB-UniRule"/>
</dbReference>
<dbReference type="InterPro" id="IPR050624">
    <property type="entry name" value="HTH-type_Tx_Regulator"/>
</dbReference>
<dbReference type="RefSeq" id="WP_073184998.1">
    <property type="nucleotide sequence ID" value="NZ_FQXI01000010.1"/>
</dbReference>
<organism evidence="4 5">
    <name type="scientific">Anaerosphaera aminiphila DSM 21120</name>
    <dbReference type="NCBI Taxonomy" id="1120995"/>
    <lineage>
        <taxon>Bacteria</taxon>
        <taxon>Bacillati</taxon>
        <taxon>Bacillota</taxon>
        <taxon>Tissierellia</taxon>
        <taxon>Tissierellales</taxon>
        <taxon>Peptoniphilaceae</taxon>
        <taxon>Anaerosphaera</taxon>
    </lineage>
</organism>
<name>A0A1M5T970_9FIRM</name>
<dbReference type="OrthoDB" id="9785164at2"/>
<dbReference type="Gene3D" id="1.10.357.10">
    <property type="entry name" value="Tetracycline Repressor, domain 2"/>
    <property type="match status" value="1"/>
</dbReference>
<dbReference type="Pfam" id="PF00440">
    <property type="entry name" value="TetR_N"/>
    <property type="match status" value="1"/>
</dbReference>
<sequence length="200" mass="23088">MIRVSKAPEVRKQELIDVALDLFQKKGYDSVSVRDILKVVNGHPGMFYYYFKSKQEIYNEAMHQMIKREIDRRTEILKDSSISIESRAKSLLNTIEDGINKYYSSFNSPESVSFESTVLIKFLTAFAKPVSDFLLEARERKIISEESGLNEETAYPMALFLIHGCFGLVHLNNSPKSAENTKYFEQFICNFLKINPSIFK</sequence>
<dbReference type="PANTHER" id="PTHR43479">
    <property type="entry name" value="ACREF/ENVCD OPERON REPRESSOR-RELATED"/>
    <property type="match status" value="1"/>
</dbReference>
<feature type="domain" description="HTH tetR-type" evidence="3">
    <location>
        <begin position="9"/>
        <end position="69"/>
    </location>
</feature>
<dbReference type="InterPro" id="IPR009057">
    <property type="entry name" value="Homeodomain-like_sf"/>
</dbReference>